<keyword evidence="2" id="KW-0418">Kinase</keyword>
<evidence type="ECO:0000256" key="2">
    <source>
        <dbReference type="ARBA" id="ARBA00022777"/>
    </source>
</evidence>
<dbReference type="InterPro" id="IPR001127">
    <property type="entry name" value="PTS_EIIA_1_perm"/>
</dbReference>
<accession>A0ABS6THA0</accession>
<feature type="domain" description="PTS EIIA type-1" evidence="3">
    <location>
        <begin position="28"/>
        <end position="132"/>
    </location>
</feature>
<dbReference type="RefSeq" id="WP_218327474.1">
    <property type="nucleotide sequence ID" value="NZ_JAHUZB010000009.1"/>
</dbReference>
<sequence length="155" mass="16810">MGLFSRNKAVTLFNPVAGEVVALADVHDEMFASKVMGDGFGIFPTNGDIYSPIKAKVTAIFPTKHAISLVTKGGVEVLIHIGIDTVELNGEGFDISVEVDDQVDENTLLANVDLAYLQAQEKPTDVMVIFTNLAKEKLKLDLGKYEAKEQIGELE</sequence>
<organism evidence="4 5">
    <name type="scientific">Enterococcus alishanensis</name>
    <dbReference type="NCBI Taxonomy" id="1303817"/>
    <lineage>
        <taxon>Bacteria</taxon>
        <taxon>Bacillati</taxon>
        <taxon>Bacillota</taxon>
        <taxon>Bacilli</taxon>
        <taxon>Lactobacillales</taxon>
        <taxon>Enterococcaceae</taxon>
        <taxon>Enterococcus</taxon>
    </lineage>
</organism>
<gene>
    <name evidence="4" type="ORF">KUA55_16380</name>
</gene>
<dbReference type="PANTHER" id="PTHR45008">
    <property type="entry name" value="PTS SYSTEM GLUCOSE-SPECIFIC EIIA COMPONENT"/>
    <property type="match status" value="1"/>
</dbReference>
<evidence type="ECO:0000313" key="4">
    <source>
        <dbReference type="EMBL" id="MBV7392261.1"/>
    </source>
</evidence>
<comment type="caution">
    <text evidence="4">The sequence shown here is derived from an EMBL/GenBank/DDBJ whole genome shotgun (WGS) entry which is preliminary data.</text>
</comment>
<dbReference type="EMBL" id="JAHUZB010000009">
    <property type="protein sequence ID" value="MBV7392261.1"/>
    <property type="molecule type" value="Genomic_DNA"/>
</dbReference>
<dbReference type="PROSITE" id="PS51093">
    <property type="entry name" value="PTS_EIIA_TYPE_1"/>
    <property type="match status" value="1"/>
</dbReference>
<keyword evidence="4" id="KW-0813">Transport</keyword>
<reference evidence="4 5" key="1">
    <citation type="submission" date="2021-06" db="EMBL/GenBank/DDBJ databases">
        <title>Enterococcus alishanensis sp. nov., a novel lactic acid bacterium isolated from fresh coffee beans.</title>
        <authorList>
            <person name="Chen Y.-S."/>
        </authorList>
    </citation>
    <scope>NUCLEOTIDE SEQUENCE [LARGE SCALE GENOMIC DNA]</scope>
    <source>
        <strain evidence="4 5">ALS3</strain>
    </source>
</reference>
<dbReference type="InterPro" id="IPR050890">
    <property type="entry name" value="PTS_EIIA_component"/>
</dbReference>
<dbReference type="PROSITE" id="PS00371">
    <property type="entry name" value="PTS_EIIA_TYPE_1_HIS"/>
    <property type="match status" value="1"/>
</dbReference>
<name>A0ABS6THA0_9ENTE</name>
<keyword evidence="4" id="KW-0762">Sugar transport</keyword>
<dbReference type="Pfam" id="PF00358">
    <property type="entry name" value="PTS_EIIA_1"/>
    <property type="match status" value="1"/>
</dbReference>
<evidence type="ECO:0000256" key="1">
    <source>
        <dbReference type="ARBA" id="ARBA00022683"/>
    </source>
</evidence>
<proteinExistence type="predicted"/>
<evidence type="ECO:0000313" key="5">
    <source>
        <dbReference type="Proteomes" id="UP000774130"/>
    </source>
</evidence>
<protein>
    <submittedName>
        <fullName evidence="4">PTS glucose transporter subunit IIA</fullName>
    </submittedName>
</protein>
<keyword evidence="1" id="KW-0598">Phosphotransferase system</keyword>
<dbReference type="PANTHER" id="PTHR45008:SF1">
    <property type="entry name" value="PTS SYSTEM GLUCOSE-SPECIFIC EIIA COMPONENT"/>
    <property type="match status" value="1"/>
</dbReference>
<dbReference type="NCBIfam" id="TIGR00830">
    <property type="entry name" value="PTBA"/>
    <property type="match status" value="1"/>
</dbReference>
<evidence type="ECO:0000259" key="3">
    <source>
        <dbReference type="PROSITE" id="PS51093"/>
    </source>
</evidence>
<keyword evidence="2" id="KW-0808">Transferase</keyword>
<keyword evidence="5" id="KW-1185">Reference proteome</keyword>
<dbReference type="Proteomes" id="UP000774130">
    <property type="component" value="Unassembled WGS sequence"/>
</dbReference>